<dbReference type="EMBL" id="CACRXK020011500">
    <property type="protein sequence ID" value="CAB4021564.1"/>
    <property type="molecule type" value="Genomic_DNA"/>
</dbReference>
<protein>
    <recommendedName>
        <fullName evidence="1">PML C-terminal domain-containing protein</fullName>
    </recommendedName>
</protein>
<dbReference type="AlphaFoldDB" id="A0A7D9J443"/>
<dbReference type="OrthoDB" id="5976735at2759"/>
<dbReference type="InterPro" id="IPR057617">
    <property type="entry name" value="PML_C"/>
</dbReference>
<comment type="caution">
    <text evidence="2">The sequence shown here is derived from an EMBL/GenBank/DDBJ whole genome shotgun (WGS) entry which is preliminary data.</text>
</comment>
<organism evidence="2 3">
    <name type="scientific">Paramuricea clavata</name>
    <name type="common">Red gorgonian</name>
    <name type="synonym">Violescent sea-whip</name>
    <dbReference type="NCBI Taxonomy" id="317549"/>
    <lineage>
        <taxon>Eukaryota</taxon>
        <taxon>Metazoa</taxon>
        <taxon>Cnidaria</taxon>
        <taxon>Anthozoa</taxon>
        <taxon>Octocorallia</taxon>
        <taxon>Malacalcyonacea</taxon>
        <taxon>Plexauridae</taxon>
        <taxon>Paramuricea</taxon>
    </lineage>
</organism>
<sequence length="67" mass="7697">MTEKIAGSGLNFDDLRRVFAEFGKKGFFAILSKPPTSHQQSTKPRVTKTPRILSSILTYFERQQHEQ</sequence>
<dbReference type="Proteomes" id="UP001152795">
    <property type="component" value="Unassembled WGS sequence"/>
</dbReference>
<evidence type="ECO:0000313" key="2">
    <source>
        <dbReference type="EMBL" id="CAB4021564.1"/>
    </source>
</evidence>
<name>A0A7D9J443_PARCT</name>
<accession>A0A7D9J443</accession>
<gene>
    <name evidence="2" type="ORF">PACLA_8A033521</name>
</gene>
<dbReference type="Pfam" id="PF25244">
    <property type="entry name" value="PML_C"/>
    <property type="match status" value="1"/>
</dbReference>
<proteinExistence type="predicted"/>
<evidence type="ECO:0000313" key="3">
    <source>
        <dbReference type="Proteomes" id="UP001152795"/>
    </source>
</evidence>
<feature type="domain" description="PML C-terminal" evidence="1">
    <location>
        <begin position="1"/>
        <end position="63"/>
    </location>
</feature>
<evidence type="ECO:0000259" key="1">
    <source>
        <dbReference type="Pfam" id="PF25244"/>
    </source>
</evidence>
<reference evidence="2" key="1">
    <citation type="submission" date="2020-04" db="EMBL/GenBank/DDBJ databases">
        <authorList>
            <person name="Alioto T."/>
            <person name="Alioto T."/>
            <person name="Gomez Garrido J."/>
        </authorList>
    </citation>
    <scope>NUCLEOTIDE SEQUENCE</scope>
    <source>
        <strain evidence="2">A484AB</strain>
    </source>
</reference>
<keyword evidence="3" id="KW-1185">Reference proteome</keyword>